<comment type="similarity">
    <text evidence="2 9">Belongs to the mitochondrial carrier (TC 2.A.29) family.</text>
</comment>
<dbReference type="InterPro" id="IPR044712">
    <property type="entry name" value="SLC25A32-like"/>
</dbReference>
<keyword evidence="11" id="KW-1185">Reference proteome</keyword>
<evidence type="ECO:0000256" key="4">
    <source>
        <dbReference type="ARBA" id="ARBA00022692"/>
    </source>
</evidence>
<reference evidence="10 11" key="1">
    <citation type="journal article" date="2019" name="Gigascience">
        <title>Whole-genome sequence of the oriental lung fluke Paragonimus westermani.</title>
        <authorList>
            <person name="Oey H."/>
            <person name="Zakrzewski M."/>
            <person name="Narain K."/>
            <person name="Devi K.R."/>
            <person name="Agatsuma T."/>
            <person name="Nawaratna S."/>
            <person name="Gobert G.N."/>
            <person name="Jones M.K."/>
            <person name="Ragan M.A."/>
            <person name="McManus D.P."/>
            <person name="Krause L."/>
        </authorList>
    </citation>
    <scope>NUCLEOTIDE SEQUENCE [LARGE SCALE GENOMIC DNA]</scope>
    <source>
        <strain evidence="10 11">IND2009</strain>
    </source>
</reference>
<sequence length="156" mass="18216">MNPIWVVKTRLCLQYERLAQSTEQSLLTHHPQLNLVPGPQIKSISTWEALANLWRYEGVVGLYKGYLPGLLGVSHGAIQFTLYELMRNRYNQHHLGRPSNSKLTSLEYLTFASASKLIAAFVTYPYQVVRSRMQDQHRQYNGFSHVIRELWRQRRS</sequence>
<gene>
    <name evidence="10" type="ORF">DEA37_0007891</name>
</gene>
<protein>
    <submittedName>
        <fullName evidence="10">Solute carrier family 25 (Mitochondrial folate transporter), member 32</fullName>
    </submittedName>
</protein>
<proteinExistence type="inferred from homology"/>
<evidence type="ECO:0000256" key="9">
    <source>
        <dbReference type="RuleBase" id="RU000488"/>
    </source>
</evidence>
<evidence type="ECO:0000313" key="10">
    <source>
        <dbReference type="EMBL" id="KAA3672468.1"/>
    </source>
</evidence>
<dbReference type="Gene3D" id="1.50.40.10">
    <property type="entry name" value="Mitochondrial carrier domain"/>
    <property type="match status" value="1"/>
</dbReference>
<evidence type="ECO:0000256" key="6">
    <source>
        <dbReference type="ARBA" id="ARBA00022989"/>
    </source>
</evidence>
<dbReference type="SUPFAM" id="SSF103506">
    <property type="entry name" value="Mitochondrial carrier"/>
    <property type="match status" value="1"/>
</dbReference>
<comment type="caution">
    <text evidence="10">The sequence shown here is derived from an EMBL/GenBank/DDBJ whole genome shotgun (WGS) entry which is preliminary data.</text>
</comment>
<dbReference type="EMBL" id="QNGE01004875">
    <property type="protein sequence ID" value="KAA3672468.1"/>
    <property type="molecule type" value="Genomic_DNA"/>
</dbReference>
<dbReference type="Pfam" id="PF00153">
    <property type="entry name" value="Mito_carr"/>
    <property type="match status" value="2"/>
</dbReference>
<evidence type="ECO:0000256" key="1">
    <source>
        <dbReference type="ARBA" id="ARBA00004141"/>
    </source>
</evidence>
<dbReference type="GO" id="GO:0055085">
    <property type="term" value="P:transmembrane transport"/>
    <property type="evidence" value="ECO:0007669"/>
    <property type="project" value="InterPro"/>
</dbReference>
<accession>A0A5J4NB65</accession>
<keyword evidence="3 9" id="KW-0813">Transport</keyword>
<evidence type="ECO:0000256" key="3">
    <source>
        <dbReference type="ARBA" id="ARBA00022448"/>
    </source>
</evidence>
<dbReference type="GO" id="GO:0006862">
    <property type="term" value="P:nucleotide transport"/>
    <property type="evidence" value="ECO:0007669"/>
    <property type="project" value="InterPro"/>
</dbReference>
<dbReference type="InterPro" id="IPR018108">
    <property type="entry name" value="MCP_transmembrane"/>
</dbReference>
<organism evidence="10 11">
    <name type="scientific">Paragonimus westermani</name>
    <dbReference type="NCBI Taxonomy" id="34504"/>
    <lineage>
        <taxon>Eukaryota</taxon>
        <taxon>Metazoa</taxon>
        <taxon>Spiralia</taxon>
        <taxon>Lophotrochozoa</taxon>
        <taxon>Platyhelminthes</taxon>
        <taxon>Trematoda</taxon>
        <taxon>Digenea</taxon>
        <taxon>Plagiorchiida</taxon>
        <taxon>Troglotremata</taxon>
        <taxon>Troglotrematidae</taxon>
        <taxon>Paragonimus</taxon>
    </lineage>
</organism>
<dbReference type="InterPro" id="IPR023395">
    <property type="entry name" value="MCP_dom_sf"/>
</dbReference>
<dbReference type="PROSITE" id="PS50920">
    <property type="entry name" value="SOLCAR"/>
    <property type="match status" value="1"/>
</dbReference>
<evidence type="ECO:0000256" key="5">
    <source>
        <dbReference type="ARBA" id="ARBA00022737"/>
    </source>
</evidence>
<evidence type="ECO:0000256" key="7">
    <source>
        <dbReference type="ARBA" id="ARBA00023136"/>
    </source>
</evidence>
<keyword evidence="6" id="KW-1133">Transmembrane helix</keyword>
<name>A0A5J4NB65_9TREM</name>
<keyword evidence="7 8" id="KW-0472">Membrane</keyword>
<keyword evidence="5" id="KW-0677">Repeat</keyword>
<dbReference type="AlphaFoldDB" id="A0A5J4NB65"/>
<evidence type="ECO:0000256" key="8">
    <source>
        <dbReference type="PROSITE-ProRule" id="PRU00282"/>
    </source>
</evidence>
<feature type="repeat" description="Solcar" evidence="8">
    <location>
        <begin position="1"/>
        <end position="89"/>
    </location>
</feature>
<dbReference type="GO" id="GO:0016020">
    <property type="term" value="C:membrane"/>
    <property type="evidence" value="ECO:0007669"/>
    <property type="project" value="UniProtKB-SubCell"/>
</dbReference>
<dbReference type="PANTHER" id="PTHR45683">
    <property type="entry name" value="MITOCHONDRIAL NICOTINAMIDE ADENINE DINUCLEOTIDE TRANSPORTER 1-RELATED-RELATED"/>
    <property type="match status" value="1"/>
</dbReference>
<evidence type="ECO:0000256" key="2">
    <source>
        <dbReference type="ARBA" id="ARBA00006375"/>
    </source>
</evidence>
<comment type="subcellular location">
    <subcellularLocation>
        <location evidence="1">Membrane</location>
        <topology evidence="1">Multi-pass membrane protein</topology>
    </subcellularLocation>
</comment>
<dbReference type="Proteomes" id="UP000324629">
    <property type="component" value="Unassembled WGS sequence"/>
</dbReference>
<evidence type="ECO:0000313" key="11">
    <source>
        <dbReference type="Proteomes" id="UP000324629"/>
    </source>
</evidence>
<keyword evidence="4 8" id="KW-0812">Transmembrane</keyword>